<dbReference type="Proteomes" id="UP000321204">
    <property type="component" value="Chromosome"/>
</dbReference>
<proteinExistence type="predicted"/>
<sequence>MSKRFVVVLLTKSKSLSRMKAFRLPFFLFSFFSFSLFASAQVPLLESYPSSSNVVFLDFDGHVVEGTSWNGSGPIVCDPAGFDAAQITTIFNRVAEDYRPFTLNITTDSTKYWAAPATHRMRVVLTTSSSWYGSAGGVSYINSFTWGDNSPCFVFTALLNNNLKYIAEAASHEIGHTLGLRHQSAYDAQCNKLSEYNIGRGSGEIGWAPIMGNSYYENMTLWHYGSNPFGCNDIQDDLSIILGNDNGISYRTDDFGNTTAMAATATFTANAFSMQGIIEQPGDVDAVKFTVSTPGRFTLDASPYSIATGNVGADLDLEVSLADNMGNVLGVYNDPATLNTQIDTTLSTGAYYLLVQGKGNIYAPGYASLGSYTLNATLSGNSPLPVHKLQLKAATEKGQHKLDWEIVADEKVISQTIEVATDAKGLQSLASIEASQRTYTYRPSATGLFYYRVKVLFDNGRVYYSNTVALRGSDALGKPSLVGNVTSGTLTVSSPSAYTYAVFDVAGRAVAKGSVTQGLNVISPALSSNGIYLIQFENGAERWAEKFSKQ</sequence>
<keyword evidence="2" id="KW-1185">Reference proteome</keyword>
<dbReference type="KEGG" id="fgg:FSB75_10975"/>
<dbReference type="SUPFAM" id="SSF89260">
    <property type="entry name" value="Collagen-binding domain"/>
    <property type="match status" value="1"/>
</dbReference>
<dbReference type="Gene3D" id="2.60.40.10">
    <property type="entry name" value="Immunoglobulins"/>
    <property type="match status" value="1"/>
</dbReference>
<dbReference type="Gene3D" id="3.40.390.10">
    <property type="entry name" value="Collagenase (Catalytic Domain)"/>
    <property type="match status" value="1"/>
</dbReference>
<name>A0A5B8UI97_9BACT</name>
<protein>
    <submittedName>
        <fullName evidence="1">T9SS type A sorting domain-containing protein</fullName>
    </submittedName>
</protein>
<dbReference type="InterPro" id="IPR013783">
    <property type="entry name" value="Ig-like_fold"/>
</dbReference>
<accession>A0A5B8UI97</accession>
<dbReference type="SUPFAM" id="SSF55486">
    <property type="entry name" value="Metalloproteases ('zincins'), catalytic domain"/>
    <property type="match status" value="1"/>
</dbReference>
<dbReference type="InterPro" id="IPR024079">
    <property type="entry name" value="MetalloPept_cat_dom_sf"/>
</dbReference>
<dbReference type="Gene3D" id="2.60.120.380">
    <property type="match status" value="1"/>
</dbReference>
<dbReference type="EMBL" id="CP042433">
    <property type="protein sequence ID" value="QEC56391.1"/>
    <property type="molecule type" value="Genomic_DNA"/>
</dbReference>
<organism evidence="1 2">
    <name type="scientific">Flavisolibacter ginsenosidimutans</name>
    <dbReference type="NCBI Taxonomy" id="661481"/>
    <lineage>
        <taxon>Bacteria</taxon>
        <taxon>Pseudomonadati</taxon>
        <taxon>Bacteroidota</taxon>
        <taxon>Chitinophagia</taxon>
        <taxon>Chitinophagales</taxon>
        <taxon>Chitinophagaceae</taxon>
        <taxon>Flavisolibacter</taxon>
    </lineage>
</organism>
<dbReference type="GO" id="GO:0008237">
    <property type="term" value="F:metallopeptidase activity"/>
    <property type="evidence" value="ECO:0007669"/>
    <property type="project" value="InterPro"/>
</dbReference>
<evidence type="ECO:0000313" key="2">
    <source>
        <dbReference type="Proteomes" id="UP000321204"/>
    </source>
</evidence>
<dbReference type="NCBIfam" id="TIGR04183">
    <property type="entry name" value="Por_Secre_tail"/>
    <property type="match status" value="1"/>
</dbReference>
<gene>
    <name evidence="1" type="ORF">FSB75_10975</name>
</gene>
<reference evidence="1 2" key="1">
    <citation type="journal article" date="2015" name="Int. J. Syst. Evol. Microbiol.">
        <title>Flavisolibacter ginsenosidimutans sp. nov., with ginsenoside-converting activity isolated from soil used for cultivating ginseng.</title>
        <authorList>
            <person name="Zhao Y."/>
            <person name="Liu Q."/>
            <person name="Kang M.S."/>
            <person name="Jin F."/>
            <person name="Yu H."/>
            <person name="Im W.T."/>
        </authorList>
    </citation>
    <scope>NUCLEOTIDE SEQUENCE [LARGE SCALE GENOMIC DNA]</scope>
    <source>
        <strain evidence="1 2">Gsoil 636</strain>
    </source>
</reference>
<dbReference type="InterPro" id="IPR026444">
    <property type="entry name" value="Secre_tail"/>
</dbReference>
<dbReference type="OrthoDB" id="954626at2"/>
<evidence type="ECO:0000313" key="1">
    <source>
        <dbReference type="EMBL" id="QEC56391.1"/>
    </source>
</evidence>
<dbReference type="AlphaFoldDB" id="A0A5B8UI97"/>